<proteinExistence type="predicted"/>
<evidence type="ECO:0000313" key="5">
    <source>
        <dbReference type="Proteomes" id="UP000886858"/>
    </source>
</evidence>
<dbReference type="SUPFAM" id="SSF55008">
    <property type="entry name" value="HMA, heavy metal-associated domain"/>
    <property type="match status" value="1"/>
</dbReference>
<evidence type="ECO:0000256" key="2">
    <source>
        <dbReference type="ARBA" id="ARBA00023008"/>
    </source>
</evidence>
<feature type="domain" description="HMA" evidence="3">
    <location>
        <begin position="53"/>
        <end position="117"/>
    </location>
</feature>
<gene>
    <name evidence="4" type="ORF">H9717_08460</name>
</gene>
<dbReference type="FunFam" id="3.30.70.100:FF:000005">
    <property type="entry name" value="Copper-exporting P-type ATPase A"/>
    <property type="match status" value="1"/>
</dbReference>
<sequence>MVDAIILLIVAVLLIFAAKGTVKHFRGEGPCCGGGSGKPEKVKKKTLDGSVRGRRTVKIAGMHCQNCANAVTNALNGIDGVSAKVNLNDNSAEVSFDRAVDDDDLKRAVEKAGYKVIRIS</sequence>
<dbReference type="Proteomes" id="UP000886858">
    <property type="component" value="Unassembled WGS sequence"/>
</dbReference>
<dbReference type="InterPro" id="IPR036163">
    <property type="entry name" value="HMA_dom_sf"/>
</dbReference>
<dbReference type="AlphaFoldDB" id="A0A9D2I6S7"/>
<evidence type="ECO:0000259" key="3">
    <source>
        <dbReference type="PROSITE" id="PS50846"/>
    </source>
</evidence>
<dbReference type="EMBL" id="DWYY01000089">
    <property type="protein sequence ID" value="HJA93127.1"/>
    <property type="molecule type" value="Genomic_DNA"/>
</dbReference>
<dbReference type="Pfam" id="PF00403">
    <property type="entry name" value="HMA"/>
    <property type="match status" value="1"/>
</dbReference>
<dbReference type="GO" id="GO:0046872">
    <property type="term" value="F:metal ion binding"/>
    <property type="evidence" value="ECO:0007669"/>
    <property type="project" value="UniProtKB-KW"/>
</dbReference>
<protein>
    <submittedName>
        <fullName evidence="4">Heavy-metal-associated domain-containing protein</fullName>
    </submittedName>
</protein>
<name>A0A9D2I6S7_9FIRM</name>
<dbReference type="InterPro" id="IPR006121">
    <property type="entry name" value="HMA_dom"/>
</dbReference>
<dbReference type="PROSITE" id="PS50846">
    <property type="entry name" value="HMA_2"/>
    <property type="match status" value="1"/>
</dbReference>
<organism evidence="4 5">
    <name type="scientific">Candidatus Eisenbergiella merdipullorum</name>
    <dbReference type="NCBI Taxonomy" id="2838553"/>
    <lineage>
        <taxon>Bacteria</taxon>
        <taxon>Bacillati</taxon>
        <taxon>Bacillota</taxon>
        <taxon>Clostridia</taxon>
        <taxon>Lachnospirales</taxon>
        <taxon>Lachnospiraceae</taxon>
        <taxon>Eisenbergiella</taxon>
    </lineage>
</organism>
<keyword evidence="2" id="KW-0186">Copper</keyword>
<dbReference type="CDD" id="cd00371">
    <property type="entry name" value="HMA"/>
    <property type="match status" value="1"/>
</dbReference>
<reference evidence="4" key="2">
    <citation type="submission" date="2021-04" db="EMBL/GenBank/DDBJ databases">
        <authorList>
            <person name="Gilroy R."/>
        </authorList>
    </citation>
    <scope>NUCLEOTIDE SEQUENCE</scope>
    <source>
        <strain evidence="4">CHK179-7159</strain>
    </source>
</reference>
<dbReference type="InterPro" id="IPR017969">
    <property type="entry name" value="Heavy-metal-associated_CS"/>
</dbReference>
<accession>A0A9D2I6S7</accession>
<reference evidence="4" key="1">
    <citation type="journal article" date="2021" name="PeerJ">
        <title>Extensive microbial diversity within the chicken gut microbiome revealed by metagenomics and culture.</title>
        <authorList>
            <person name="Gilroy R."/>
            <person name="Ravi A."/>
            <person name="Getino M."/>
            <person name="Pursley I."/>
            <person name="Horton D.L."/>
            <person name="Alikhan N.F."/>
            <person name="Baker D."/>
            <person name="Gharbi K."/>
            <person name="Hall N."/>
            <person name="Watson M."/>
            <person name="Adriaenssens E.M."/>
            <person name="Foster-Nyarko E."/>
            <person name="Jarju S."/>
            <person name="Secka A."/>
            <person name="Antonio M."/>
            <person name="Oren A."/>
            <person name="Chaudhuri R.R."/>
            <person name="La Ragione R."/>
            <person name="Hildebrand F."/>
            <person name="Pallen M.J."/>
        </authorList>
    </citation>
    <scope>NUCLEOTIDE SEQUENCE</scope>
    <source>
        <strain evidence="4">CHK179-7159</strain>
    </source>
</reference>
<comment type="caution">
    <text evidence="4">The sequence shown here is derived from an EMBL/GenBank/DDBJ whole genome shotgun (WGS) entry which is preliminary data.</text>
</comment>
<dbReference type="Gene3D" id="3.30.70.100">
    <property type="match status" value="1"/>
</dbReference>
<dbReference type="PROSITE" id="PS01047">
    <property type="entry name" value="HMA_1"/>
    <property type="match status" value="1"/>
</dbReference>
<evidence type="ECO:0000313" key="4">
    <source>
        <dbReference type="EMBL" id="HJA93127.1"/>
    </source>
</evidence>
<evidence type="ECO:0000256" key="1">
    <source>
        <dbReference type="ARBA" id="ARBA00022723"/>
    </source>
</evidence>
<keyword evidence="1" id="KW-0479">Metal-binding</keyword>